<dbReference type="InterPro" id="IPR015797">
    <property type="entry name" value="NUDIX_hydrolase-like_dom_sf"/>
</dbReference>
<feature type="domain" description="Nudix hydrolase" evidence="4">
    <location>
        <begin position="35"/>
        <end position="156"/>
    </location>
</feature>
<dbReference type="Gene3D" id="3.90.79.10">
    <property type="entry name" value="Nucleoside Triphosphate Pyrophosphohydrolase"/>
    <property type="match status" value="1"/>
</dbReference>
<dbReference type="SUPFAM" id="SSF55811">
    <property type="entry name" value="Nudix"/>
    <property type="match status" value="1"/>
</dbReference>
<dbReference type="InterPro" id="IPR020084">
    <property type="entry name" value="NUDIX_hydrolase_CS"/>
</dbReference>
<comment type="caution">
    <text evidence="5">The sequence shown here is derived from an EMBL/GenBank/DDBJ whole genome shotgun (WGS) entry which is preliminary data.</text>
</comment>
<dbReference type="RefSeq" id="WP_166197874.1">
    <property type="nucleotide sequence ID" value="NZ_JAAOIV010000012.1"/>
</dbReference>
<evidence type="ECO:0000259" key="4">
    <source>
        <dbReference type="PROSITE" id="PS51462"/>
    </source>
</evidence>
<keyword evidence="2 3" id="KW-0378">Hydrolase</keyword>
<dbReference type="GO" id="GO:0016787">
    <property type="term" value="F:hydrolase activity"/>
    <property type="evidence" value="ECO:0007669"/>
    <property type="project" value="UniProtKB-KW"/>
</dbReference>
<dbReference type="InterPro" id="IPR020476">
    <property type="entry name" value="Nudix_hydrolase"/>
</dbReference>
<dbReference type="Pfam" id="PF00293">
    <property type="entry name" value="NUDIX"/>
    <property type="match status" value="1"/>
</dbReference>
<dbReference type="Proteomes" id="UP000744769">
    <property type="component" value="Unassembled WGS sequence"/>
</dbReference>
<evidence type="ECO:0000256" key="2">
    <source>
        <dbReference type="ARBA" id="ARBA00022801"/>
    </source>
</evidence>
<accession>A0A967EHT3</accession>
<gene>
    <name evidence="5" type="ORF">G9U51_14705</name>
</gene>
<dbReference type="AlphaFoldDB" id="A0A967EHT3"/>
<name>A0A967EHT3_9MICO</name>
<keyword evidence="6" id="KW-1185">Reference proteome</keyword>
<dbReference type="PROSITE" id="PS00893">
    <property type="entry name" value="NUDIX_BOX"/>
    <property type="match status" value="1"/>
</dbReference>
<evidence type="ECO:0000256" key="1">
    <source>
        <dbReference type="ARBA" id="ARBA00005582"/>
    </source>
</evidence>
<evidence type="ECO:0000256" key="3">
    <source>
        <dbReference type="RuleBase" id="RU003476"/>
    </source>
</evidence>
<protein>
    <submittedName>
        <fullName evidence="5">NUDIX hydrolase</fullName>
    </submittedName>
</protein>
<dbReference type="PANTHER" id="PTHR43736">
    <property type="entry name" value="ADP-RIBOSE PYROPHOSPHATASE"/>
    <property type="match status" value="1"/>
</dbReference>
<evidence type="ECO:0000313" key="6">
    <source>
        <dbReference type="Proteomes" id="UP000744769"/>
    </source>
</evidence>
<dbReference type="PROSITE" id="PS51462">
    <property type="entry name" value="NUDIX"/>
    <property type="match status" value="1"/>
</dbReference>
<dbReference type="CDD" id="cd02883">
    <property type="entry name" value="NUDIX_Hydrolase"/>
    <property type="match status" value="1"/>
</dbReference>
<dbReference type="PRINTS" id="PR00502">
    <property type="entry name" value="NUDIXFAMILY"/>
</dbReference>
<comment type="similarity">
    <text evidence="1 3">Belongs to the Nudix hydrolase family.</text>
</comment>
<evidence type="ECO:0000313" key="5">
    <source>
        <dbReference type="EMBL" id="NHN57018.1"/>
    </source>
</evidence>
<sequence>MSASQPGPVRRAAMRAYRRLPARPSQQIVRLVAPTYTLGAIALIEHGPTLLALRQTHRKGWSLPGGLVDAGEQPVEAVAREVLEETGLRIDPGGIWTTAFDTRLRHCDIVFRVVCDNRPVVRLASEATSYDWLPISHFDDIDGATSRILRAVQATQCPPPVGRVLG</sequence>
<dbReference type="PANTHER" id="PTHR43736:SF1">
    <property type="entry name" value="DIHYDRONEOPTERIN TRIPHOSPHATE DIPHOSPHATASE"/>
    <property type="match status" value="1"/>
</dbReference>
<dbReference type="EMBL" id="JAAOIV010000012">
    <property type="protein sequence ID" value="NHN57018.1"/>
    <property type="molecule type" value="Genomic_DNA"/>
</dbReference>
<reference evidence="5" key="1">
    <citation type="submission" date="2020-03" db="EMBL/GenBank/DDBJ databases">
        <title>Draft sequencing of Calidifontibacter sp. DB0510.</title>
        <authorList>
            <person name="Kim D.-U."/>
        </authorList>
    </citation>
    <scope>NUCLEOTIDE SEQUENCE</scope>
    <source>
        <strain evidence="5">DB0510</strain>
    </source>
</reference>
<organism evidence="5 6">
    <name type="scientific">Metallococcus carri</name>
    <dbReference type="NCBI Taxonomy" id="1656884"/>
    <lineage>
        <taxon>Bacteria</taxon>
        <taxon>Bacillati</taxon>
        <taxon>Actinomycetota</taxon>
        <taxon>Actinomycetes</taxon>
        <taxon>Micrococcales</taxon>
        <taxon>Dermacoccaceae</taxon>
        <taxon>Metallococcus</taxon>
    </lineage>
</organism>
<dbReference type="InterPro" id="IPR000086">
    <property type="entry name" value="NUDIX_hydrolase_dom"/>
</dbReference>
<proteinExistence type="inferred from homology"/>